<dbReference type="RefSeq" id="XP_016641991.1">
    <property type="nucleotide sequence ID" value="XM_016788410.1"/>
</dbReference>
<dbReference type="OrthoDB" id="5586401at2759"/>
<dbReference type="PANTHER" id="PTHR13639">
    <property type="entry name" value="CYTOCHROME C OXIDASE ASSEMBLY FACTOR 4 HOMOLOG, MITOCHONDRIAL"/>
    <property type="match status" value="1"/>
</dbReference>
<keyword evidence="3" id="KW-1185">Reference proteome</keyword>
<dbReference type="EMBL" id="JOWA01000101">
    <property type="protein sequence ID" value="KEZ42192.1"/>
    <property type="molecule type" value="Genomic_DNA"/>
</dbReference>
<gene>
    <name evidence="2" type="ORF">SAPIO_CDS6265</name>
</gene>
<evidence type="ECO:0000256" key="1">
    <source>
        <dbReference type="SAM" id="MobiDB-lite"/>
    </source>
</evidence>
<dbReference type="PROSITE" id="PS51808">
    <property type="entry name" value="CHCH"/>
    <property type="match status" value="1"/>
</dbReference>
<dbReference type="InterPro" id="IPR039870">
    <property type="entry name" value="Coa4-like"/>
</dbReference>
<dbReference type="VEuPathDB" id="FungiDB:SAPIO_CDS6265"/>
<dbReference type="GeneID" id="27725337"/>
<dbReference type="Proteomes" id="UP000028545">
    <property type="component" value="Unassembled WGS sequence"/>
</dbReference>
<name>A0A084G4D0_PSEDA</name>
<sequence>MNQEMAEKQEKVAAQVDVQTADDDDEPDEWEQRIDKTGCAAENAKMTDCYFERKDWRACAAELAAFQQCWKKNHNDERTSMKDVEK</sequence>
<feature type="compositionally biased region" description="Acidic residues" evidence="1">
    <location>
        <begin position="20"/>
        <end position="29"/>
    </location>
</feature>
<dbReference type="PANTHER" id="PTHR13639:SF2">
    <property type="entry name" value="CYTOCHROME C OXIDASE ASSEMBLY FACTOR 4 HOMOLOG, MITOCHONDRIAL"/>
    <property type="match status" value="1"/>
</dbReference>
<protein>
    <recommendedName>
        <fullName evidence="4">CHCH domain-containing protein</fullName>
    </recommendedName>
</protein>
<feature type="compositionally biased region" description="Basic and acidic residues" evidence="1">
    <location>
        <begin position="1"/>
        <end position="11"/>
    </location>
</feature>
<organism evidence="2 3">
    <name type="scientific">Pseudallescheria apiosperma</name>
    <name type="common">Scedosporium apiospermum</name>
    <dbReference type="NCBI Taxonomy" id="563466"/>
    <lineage>
        <taxon>Eukaryota</taxon>
        <taxon>Fungi</taxon>
        <taxon>Dikarya</taxon>
        <taxon>Ascomycota</taxon>
        <taxon>Pezizomycotina</taxon>
        <taxon>Sordariomycetes</taxon>
        <taxon>Hypocreomycetidae</taxon>
        <taxon>Microascales</taxon>
        <taxon>Microascaceae</taxon>
        <taxon>Scedosporium</taxon>
    </lineage>
</organism>
<evidence type="ECO:0008006" key="4">
    <source>
        <dbReference type="Google" id="ProtNLM"/>
    </source>
</evidence>
<dbReference type="OMA" id="CWKRQGN"/>
<dbReference type="GO" id="GO:0033617">
    <property type="term" value="P:mitochondrial respiratory chain complex IV assembly"/>
    <property type="evidence" value="ECO:0007669"/>
    <property type="project" value="InterPro"/>
</dbReference>
<feature type="region of interest" description="Disordered" evidence="1">
    <location>
        <begin position="1"/>
        <end position="31"/>
    </location>
</feature>
<evidence type="ECO:0000313" key="3">
    <source>
        <dbReference type="Proteomes" id="UP000028545"/>
    </source>
</evidence>
<dbReference type="KEGG" id="sapo:SAPIO_CDS6265"/>
<dbReference type="AlphaFoldDB" id="A0A084G4D0"/>
<evidence type="ECO:0000313" key="2">
    <source>
        <dbReference type="EMBL" id="KEZ42192.1"/>
    </source>
</evidence>
<reference evidence="2 3" key="1">
    <citation type="journal article" date="2014" name="Genome Announc.">
        <title>Draft genome sequence of the pathogenic fungus Scedosporium apiospermum.</title>
        <authorList>
            <person name="Vandeputte P."/>
            <person name="Ghamrawi S."/>
            <person name="Rechenmann M."/>
            <person name="Iltis A."/>
            <person name="Giraud S."/>
            <person name="Fleury M."/>
            <person name="Thornton C."/>
            <person name="Delhaes L."/>
            <person name="Meyer W."/>
            <person name="Papon N."/>
            <person name="Bouchara J.P."/>
        </authorList>
    </citation>
    <scope>NUCLEOTIDE SEQUENCE [LARGE SCALE GENOMIC DNA]</scope>
    <source>
        <strain evidence="2 3">IHEM 14462</strain>
    </source>
</reference>
<dbReference type="GO" id="GO:0005758">
    <property type="term" value="C:mitochondrial intermembrane space"/>
    <property type="evidence" value="ECO:0007669"/>
    <property type="project" value="InterPro"/>
</dbReference>
<comment type="caution">
    <text evidence="2">The sequence shown here is derived from an EMBL/GenBank/DDBJ whole genome shotgun (WGS) entry which is preliminary data.</text>
</comment>
<accession>A0A084G4D0</accession>
<dbReference type="HOGENOM" id="CLU_169171_0_0_1"/>
<proteinExistence type="predicted"/>